<dbReference type="GO" id="GO:0022625">
    <property type="term" value="C:cytosolic large ribosomal subunit"/>
    <property type="evidence" value="ECO:0007669"/>
    <property type="project" value="TreeGrafter"/>
</dbReference>
<protein>
    <submittedName>
        <fullName evidence="6">LSU ribosomal protein L18p (L5e)</fullName>
    </submittedName>
</protein>
<keyword evidence="4 6" id="KW-0689">Ribosomal protein</keyword>
<evidence type="ECO:0000256" key="5">
    <source>
        <dbReference type="ARBA" id="ARBA00023274"/>
    </source>
</evidence>
<keyword evidence="2" id="KW-0699">rRNA-binding</keyword>
<dbReference type="PANTHER" id="PTHR12899">
    <property type="entry name" value="39S RIBOSOMAL PROTEIN L18, MITOCHONDRIAL"/>
    <property type="match status" value="1"/>
</dbReference>
<dbReference type="GO" id="GO:0003735">
    <property type="term" value="F:structural constituent of ribosome"/>
    <property type="evidence" value="ECO:0007669"/>
    <property type="project" value="InterPro"/>
</dbReference>
<evidence type="ECO:0000256" key="3">
    <source>
        <dbReference type="ARBA" id="ARBA00022884"/>
    </source>
</evidence>
<dbReference type="InterPro" id="IPR005484">
    <property type="entry name" value="Ribosomal_uL18_bac/plant/anim"/>
</dbReference>
<accession>A0A1W1D7G4</accession>
<keyword evidence="3" id="KW-0694">RNA-binding</keyword>
<keyword evidence="5" id="KW-0687">Ribonucleoprotein</keyword>
<dbReference type="Gene3D" id="3.30.420.100">
    <property type="match status" value="1"/>
</dbReference>
<evidence type="ECO:0000256" key="2">
    <source>
        <dbReference type="ARBA" id="ARBA00022730"/>
    </source>
</evidence>
<evidence type="ECO:0000256" key="1">
    <source>
        <dbReference type="ARBA" id="ARBA00007116"/>
    </source>
</evidence>
<proteinExistence type="inferred from homology"/>
<dbReference type="InterPro" id="IPR057268">
    <property type="entry name" value="Ribosomal_L18"/>
</dbReference>
<dbReference type="EMBL" id="FPHR01000005">
    <property type="protein sequence ID" value="SFV76549.1"/>
    <property type="molecule type" value="Genomic_DNA"/>
</dbReference>
<dbReference type="CDD" id="cd00432">
    <property type="entry name" value="Ribosomal_L18_L5e"/>
    <property type="match status" value="1"/>
</dbReference>
<sequence>MKLTKKEARLRRATKFRAKHADKGTERLCVHKTSTHIYAQIISSCGTKTLASASTLANKAKNGGNVDAATLIGTQIAEAAIKANVVKVAFDRSGFKYHGRIKALADAARDGGLDF</sequence>
<dbReference type="GO" id="GO:0008097">
    <property type="term" value="F:5S rRNA binding"/>
    <property type="evidence" value="ECO:0007669"/>
    <property type="project" value="TreeGrafter"/>
</dbReference>
<gene>
    <name evidence="6" type="ORF">MNB_SUP05-4-19</name>
</gene>
<evidence type="ECO:0000256" key="4">
    <source>
        <dbReference type="ARBA" id="ARBA00022980"/>
    </source>
</evidence>
<dbReference type="GO" id="GO:0006412">
    <property type="term" value="P:translation"/>
    <property type="evidence" value="ECO:0007669"/>
    <property type="project" value="InterPro"/>
</dbReference>
<dbReference type="PANTHER" id="PTHR12899:SF3">
    <property type="entry name" value="LARGE RIBOSOMAL SUBUNIT PROTEIN UL18M"/>
    <property type="match status" value="1"/>
</dbReference>
<dbReference type="HAMAP" id="MF_01337_B">
    <property type="entry name" value="Ribosomal_uL18_B"/>
    <property type="match status" value="1"/>
</dbReference>
<dbReference type="Pfam" id="PF00861">
    <property type="entry name" value="Ribosomal_L18p"/>
    <property type="match status" value="1"/>
</dbReference>
<dbReference type="SUPFAM" id="SSF53137">
    <property type="entry name" value="Translational machinery components"/>
    <property type="match status" value="1"/>
</dbReference>
<dbReference type="InterPro" id="IPR004389">
    <property type="entry name" value="Ribosomal_uL18_bac-type"/>
</dbReference>
<organism evidence="6">
    <name type="scientific">hydrothermal vent metagenome</name>
    <dbReference type="NCBI Taxonomy" id="652676"/>
    <lineage>
        <taxon>unclassified sequences</taxon>
        <taxon>metagenomes</taxon>
        <taxon>ecological metagenomes</taxon>
    </lineage>
</organism>
<dbReference type="AlphaFoldDB" id="A0A1W1D7G4"/>
<name>A0A1W1D7G4_9ZZZZ</name>
<comment type="similarity">
    <text evidence="1">Belongs to the universal ribosomal protein uL18 family.</text>
</comment>
<evidence type="ECO:0000313" key="6">
    <source>
        <dbReference type="EMBL" id="SFV76549.1"/>
    </source>
</evidence>
<dbReference type="NCBIfam" id="TIGR00060">
    <property type="entry name" value="L18_bact"/>
    <property type="match status" value="1"/>
</dbReference>
<reference evidence="6" key="1">
    <citation type="submission" date="2016-10" db="EMBL/GenBank/DDBJ databases">
        <authorList>
            <person name="de Groot N.N."/>
        </authorList>
    </citation>
    <scope>NUCLEOTIDE SEQUENCE</scope>
</reference>
<dbReference type="FunFam" id="3.30.420.100:FF:000001">
    <property type="entry name" value="50S ribosomal protein L18"/>
    <property type="match status" value="1"/>
</dbReference>